<dbReference type="RefSeq" id="WP_153451492.1">
    <property type="nucleotide sequence ID" value="NZ_BJNI01000025.1"/>
</dbReference>
<organism evidence="2 3">
    <name type="scientific">Rhizobium fredii</name>
    <name type="common">Sinorhizobium fredii</name>
    <dbReference type="NCBI Taxonomy" id="380"/>
    <lineage>
        <taxon>Bacteria</taxon>
        <taxon>Pseudomonadati</taxon>
        <taxon>Pseudomonadota</taxon>
        <taxon>Alphaproteobacteria</taxon>
        <taxon>Hyphomicrobiales</taxon>
        <taxon>Rhizobiaceae</taxon>
        <taxon>Sinorhizobium/Ensifer group</taxon>
        <taxon>Sinorhizobium</taxon>
    </lineage>
</organism>
<evidence type="ECO:0000313" key="3">
    <source>
        <dbReference type="Proteomes" id="UP000466694"/>
    </source>
</evidence>
<proteinExistence type="predicted"/>
<sequence>MRPWREENAATDHRSAQRERKTMRKLIRAIAALVRDTMDILTFRKPSRRG</sequence>
<dbReference type="EMBL" id="WISZ01000094">
    <property type="protein sequence ID" value="MQX08769.1"/>
    <property type="molecule type" value="Genomic_DNA"/>
</dbReference>
<feature type="compositionally biased region" description="Basic and acidic residues" evidence="1">
    <location>
        <begin position="1"/>
        <end position="20"/>
    </location>
</feature>
<evidence type="ECO:0000313" key="2">
    <source>
        <dbReference type="EMBL" id="MQX08769.1"/>
    </source>
</evidence>
<feature type="region of interest" description="Disordered" evidence="1">
    <location>
        <begin position="1"/>
        <end position="21"/>
    </location>
</feature>
<comment type="caution">
    <text evidence="2">The sequence shown here is derived from an EMBL/GenBank/DDBJ whole genome shotgun (WGS) entry which is preliminary data.</text>
</comment>
<accession>A0A844A6M3</accession>
<protein>
    <submittedName>
        <fullName evidence="2">Uncharacterized protein</fullName>
    </submittedName>
</protein>
<name>A0A844A6M3_RHIFR</name>
<reference evidence="2 3" key="1">
    <citation type="journal article" date="2013" name="Genome Biol.">
        <title>Comparative genomics of the core and accessory genomes of 48 Sinorhizobium strains comprising five genospecies.</title>
        <authorList>
            <person name="Sugawara M."/>
            <person name="Epstein B."/>
            <person name="Badgley B.D."/>
            <person name="Unno T."/>
            <person name="Xu L."/>
            <person name="Reese J."/>
            <person name="Gyaneshwar P."/>
            <person name="Denny R."/>
            <person name="Mudge J."/>
            <person name="Bharti A.K."/>
            <person name="Farmer A.D."/>
            <person name="May G.D."/>
            <person name="Woodward J.E."/>
            <person name="Medigue C."/>
            <person name="Vallenet D."/>
            <person name="Lajus A."/>
            <person name="Rouy Z."/>
            <person name="Martinez-Vaz B."/>
            <person name="Tiffin P."/>
            <person name="Young N.D."/>
            <person name="Sadowsky M.J."/>
        </authorList>
    </citation>
    <scope>NUCLEOTIDE SEQUENCE [LARGE SCALE GENOMIC DNA]</scope>
    <source>
        <strain evidence="2 3">USDA205</strain>
    </source>
</reference>
<dbReference type="Proteomes" id="UP000466694">
    <property type="component" value="Unassembled WGS sequence"/>
</dbReference>
<evidence type="ECO:0000256" key="1">
    <source>
        <dbReference type="SAM" id="MobiDB-lite"/>
    </source>
</evidence>
<gene>
    <name evidence="2" type="ORF">GHK48_10865</name>
</gene>
<dbReference type="GeneID" id="48977839"/>
<dbReference type="AlphaFoldDB" id="A0A844A6M3"/>